<dbReference type="InterPro" id="IPR048951">
    <property type="entry name" value="Ppx_C"/>
</dbReference>
<dbReference type="Gene3D" id="3.30.420.40">
    <property type="match status" value="1"/>
</dbReference>
<evidence type="ECO:0000259" key="1">
    <source>
        <dbReference type="Pfam" id="PF02541"/>
    </source>
</evidence>
<dbReference type="GO" id="GO:0016462">
    <property type="term" value="F:pyrophosphatase activity"/>
    <property type="evidence" value="ECO:0007669"/>
    <property type="project" value="TreeGrafter"/>
</dbReference>
<dbReference type="Gene3D" id="3.30.420.150">
    <property type="entry name" value="Exopolyphosphatase. Domain 2"/>
    <property type="match status" value="1"/>
</dbReference>
<dbReference type="AlphaFoldDB" id="A0A1H9CBI6"/>
<dbReference type="InterPro" id="IPR003695">
    <property type="entry name" value="Ppx_GppA_N"/>
</dbReference>
<dbReference type="PANTHER" id="PTHR30005">
    <property type="entry name" value="EXOPOLYPHOSPHATASE"/>
    <property type="match status" value="1"/>
</dbReference>
<protein>
    <submittedName>
        <fullName evidence="3">Exopolyphosphatase / guanosine-5'-triphosphate,3'-diphosphate pyrophosphatase</fullName>
    </submittedName>
</protein>
<dbReference type="Pfam" id="PF02541">
    <property type="entry name" value="Ppx-GppA"/>
    <property type="match status" value="1"/>
</dbReference>
<dbReference type="InterPro" id="IPR043129">
    <property type="entry name" value="ATPase_NBD"/>
</dbReference>
<reference evidence="3 4" key="1">
    <citation type="submission" date="2016-10" db="EMBL/GenBank/DDBJ databases">
        <authorList>
            <person name="de Groot N.N."/>
        </authorList>
    </citation>
    <scope>NUCLEOTIDE SEQUENCE [LARGE SCALE GENOMIC DNA]</scope>
    <source>
        <strain evidence="3 4">A52C2</strain>
    </source>
</reference>
<dbReference type="PANTHER" id="PTHR30005:SF0">
    <property type="entry name" value="RETROGRADE REGULATION PROTEIN 2"/>
    <property type="match status" value="1"/>
</dbReference>
<dbReference type="Pfam" id="PF21697">
    <property type="entry name" value="Ppx_C"/>
    <property type="match status" value="1"/>
</dbReference>
<accession>A0A1H9CBI6</accession>
<gene>
    <name evidence="3" type="ORF">SAMN05216548_10296</name>
</gene>
<dbReference type="RefSeq" id="WP_238858144.1">
    <property type="nucleotide sequence ID" value="NZ_FOFG01000002.1"/>
</dbReference>
<dbReference type="STRING" id="1855383.SAMN05216548_10296"/>
<evidence type="ECO:0000259" key="2">
    <source>
        <dbReference type="Pfam" id="PF21697"/>
    </source>
</evidence>
<dbReference type="SUPFAM" id="SSF109604">
    <property type="entry name" value="HD-domain/PDEase-like"/>
    <property type="match status" value="1"/>
</dbReference>
<dbReference type="SUPFAM" id="SSF53067">
    <property type="entry name" value="Actin-like ATPase domain"/>
    <property type="match status" value="2"/>
</dbReference>
<dbReference type="EMBL" id="FOFG01000002">
    <property type="protein sequence ID" value="SEP98143.1"/>
    <property type="molecule type" value="Genomic_DNA"/>
</dbReference>
<dbReference type="Gene3D" id="1.10.3210.10">
    <property type="entry name" value="Hypothetical protein af1432"/>
    <property type="match status" value="1"/>
</dbReference>
<proteinExistence type="predicted"/>
<organism evidence="3 4">
    <name type="scientific">Faunimonas pinastri</name>
    <dbReference type="NCBI Taxonomy" id="1855383"/>
    <lineage>
        <taxon>Bacteria</taxon>
        <taxon>Pseudomonadati</taxon>
        <taxon>Pseudomonadota</taxon>
        <taxon>Alphaproteobacteria</taxon>
        <taxon>Hyphomicrobiales</taxon>
        <taxon>Afifellaceae</taxon>
        <taxon>Faunimonas</taxon>
    </lineage>
</organism>
<evidence type="ECO:0000313" key="4">
    <source>
        <dbReference type="Proteomes" id="UP000199647"/>
    </source>
</evidence>
<sequence length="505" mass="54506">MSDHLPIRERTSESSPIGVIDIGSNSVRLVVYERLERAPTPLFNEKIMAGLGAGVAETGRLAEDAVEKTLNGLRRFAALAKQMRVGELDVLATAAAREAANGPAFLAEVEKICGVPVTLLSGPDEARVSALGIVSGFSDPDGIAGDLGGGSLELIDVNGSRVGKGDSLLLGGLRLQSGSKGSLKTAQEIARKALSGSSVLPNLKDRTFYAIGGTWRAMARLHMHQTGYPLHVMHGYRIAVDELQVFLETLLRREPEGIPGIEAVSKLRQTLLPFGATVLAEVLRIGKPKSVMISALGLREGHLFEKIPPREQAEDPLILAARELSVWRSRSPEHGDELVDWTEMAMDVLSIGERPEERRLRAAACHLADIGWRAHPDYRGEQSFNVIANASFIAVDHPGRAYLALAVYYRHAGLSDDELGSGIREIAPMRYRERARALAAAFRVAYLVSASMPGVIPRTQLRRNGKTIELVLPADLADLAGARLATRVKQLAAIGGFASRIRIAD</sequence>
<dbReference type="Proteomes" id="UP000199647">
    <property type="component" value="Unassembled WGS sequence"/>
</dbReference>
<feature type="domain" description="Exopolyphosphatase C-terminal" evidence="2">
    <location>
        <begin position="317"/>
        <end position="496"/>
    </location>
</feature>
<feature type="domain" description="Ppx/GppA phosphatase N-terminal" evidence="1">
    <location>
        <begin position="30"/>
        <end position="307"/>
    </location>
</feature>
<keyword evidence="4" id="KW-1185">Reference proteome</keyword>
<evidence type="ECO:0000313" key="3">
    <source>
        <dbReference type="EMBL" id="SEP98143.1"/>
    </source>
</evidence>
<name>A0A1H9CBI6_9HYPH</name>
<dbReference type="InterPro" id="IPR050273">
    <property type="entry name" value="GppA/Ppx_hydrolase"/>
</dbReference>
<dbReference type="CDD" id="cd24052">
    <property type="entry name" value="ASKHA_NBD_HpPPX-GppA-like"/>
    <property type="match status" value="1"/>
</dbReference>